<sequence length="89" mass="9629">MSSNENERKSTPIQAQVEIVDLAPAEVSRFNVDEGGQFNITLKLLALIVAIWSIYFASIIHIVAVAGGGDKVTWITLVLGINPIIFGPH</sequence>
<keyword evidence="3" id="KW-1185">Reference proteome</keyword>
<evidence type="ECO:0000313" key="3">
    <source>
        <dbReference type="Proteomes" id="UP000027920"/>
    </source>
</evidence>
<comment type="caution">
    <text evidence="2">The sequence shown here is derived from an EMBL/GenBank/DDBJ whole genome shotgun (WGS) entry which is preliminary data.</text>
</comment>
<dbReference type="RefSeq" id="XP_013262784.1">
    <property type="nucleotide sequence ID" value="XM_013407330.1"/>
</dbReference>
<keyword evidence="1" id="KW-1133">Transmembrane helix</keyword>
<feature type="transmembrane region" description="Helical" evidence="1">
    <location>
        <begin position="44"/>
        <end position="66"/>
    </location>
</feature>
<evidence type="ECO:0000256" key="1">
    <source>
        <dbReference type="SAM" id="Phobius"/>
    </source>
</evidence>
<dbReference type="Proteomes" id="UP000027920">
    <property type="component" value="Unassembled WGS sequence"/>
</dbReference>
<evidence type="ECO:0000313" key="2">
    <source>
        <dbReference type="EMBL" id="KEF60194.1"/>
    </source>
</evidence>
<dbReference type="HOGENOM" id="CLU_2454752_0_0_1"/>
<protein>
    <submittedName>
        <fullName evidence="2">Uncharacterized protein</fullName>
    </submittedName>
</protein>
<accession>A0A072PJA3</accession>
<proteinExistence type="predicted"/>
<dbReference type="VEuPathDB" id="FungiDB:A1O9_05044"/>
<dbReference type="AlphaFoldDB" id="A0A072PJA3"/>
<keyword evidence="1" id="KW-0812">Transmembrane</keyword>
<dbReference type="EMBL" id="AMGV01000003">
    <property type="protein sequence ID" value="KEF60194.1"/>
    <property type="molecule type" value="Genomic_DNA"/>
</dbReference>
<name>A0A072PJA3_9EURO</name>
<reference evidence="2 3" key="1">
    <citation type="submission" date="2013-03" db="EMBL/GenBank/DDBJ databases">
        <title>The Genome Sequence of Exophiala aquamarina CBS 119918.</title>
        <authorList>
            <consortium name="The Broad Institute Genomics Platform"/>
            <person name="Cuomo C."/>
            <person name="de Hoog S."/>
            <person name="Gorbushina A."/>
            <person name="Walker B."/>
            <person name="Young S.K."/>
            <person name="Zeng Q."/>
            <person name="Gargeya S."/>
            <person name="Fitzgerald M."/>
            <person name="Haas B."/>
            <person name="Abouelleil A."/>
            <person name="Allen A.W."/>
            <person name="Alvarado L."/>
            <person name="Arachchi H.M."/>
            <person name="Berlin A.M."/>
            <person name="Chapman S.B."/>
            <person name="Gainer-Dewar J."/>
            <person name="Goldberg J."/>
            <person name="Griggs A."/>
            <person name="Gujja S."/>
            <person name="Hansen M."/>
            <person name="Howarth C."/>
            <person name="Imamovic A."/>
            <person name="Ireland A."/>
            <person name="Larimer J."/>
            <person name="McCowan C."/>
            <person name="Murphy C."/>
            <person name="Pearson M."/>
            <person name="Poon T.W."/>
            <person name="Priest M."/>
            <person name="Roberts A."/>
            <person name="Saif S."/>
            <person name="Shea T."/>
            <person name="Sisk P."/>
            <person name="Sykes S."/>
            <person name="Wortman J."/>
            <person name="Nusbaum C."/>
            <person name="Birren B."/>
        </authorList>
    </citation>
    <scope>NUCLEOTIDE SEQUENCE [LARGE SCALE GENOMIC DNA]</scope>
    <source>
        <strain evidence="2 3">CBS 119918</strain>
    </source>
</reference>
<keyword evidence="1" id="KW-0472">Membrane</keyword>
<dbReference type="GeneID" id="25279971"/>
<organism evidence="2 3">
    <name type="scientific">Exophiala aquamarina CBS 119918</name>
    <dbReference type="NCBI Taxonomy" id="1182545"/>
    <lineage>
        <taxon>Eukaryota</taxon>
        <taxon>Fungi</taxon>
        <taxon>Dikarya</taxon>
        <taxon>Ascomycota</taxon>
        <taxon>Pezizomycotina</taxon>
        <taxon>Eurotiomycetes</taxon>
        <taxon>Chaetothyriomycetidae</taxon>
        <taxon>Chaetothyriales</taxon>
        <taxon>Herpotrichiellaceae</taxon>
        <taxon>Exophiala</taxon>
    </lineage>
</organism>
<gene>
    <name evidence="2" type="ORF">A1O9_05044</name>
</gene>